<dbReference type="HOGENOM" id="CLU_2581312_0_0_2"/>
<keyword evidence="3" id="KW-1185">Reference proteome</keyword>
<keyword evidence="1" id="KW-0812">Transmembrane</keyword>
<gene>
    <name evidence="2" type="ordered locus">NP_3615D</name>
</gene>
<accession>A0A1U7EZQ5</accession>
<dbReference type="eggNOG" id="arCOG14362">
    <property type="taxonomic scope" value="Archaea"/>
</dbReference>
<organism evidence="2 3">
    <name type="scientific">Natronomonas pharaonis (strain ATCC 35678 / DSM 2160 / CIP 103997 / JCM 8858 / NBRC 14720 / NCIMB 2260 / Gabara)</name>
    <name type="common">Halobacterium pharaonis</name>
    <dbReference type="NCBI Taxonomy" id="348780"/>
    <lineage>
        <taxon>Archaea</taxon>
        <taxon>Methanobacteriati</taxon>
        <taxon>Methanobacteriota</taxon>
        <taxon>Stenosarchaea group</taxon>
        <taxon>Halobacteria</taxon>
        <taxon>Halobacteriales</taxon>
        <taxon>Natronomonadaceae</taxon>
        <taxon>Natronomonas</taxon>
    </lineage>
</organism>
<evidence type="ECO:0000313" key="3">
    <source>
        <dbReference type="Proteomes" id="UP000002698"/>
    </source>
</evidence>
<feature type="transmembrane region" description="Helical" evidence="1">
    <location>
        <begin position="47"/>
        <end position="66"/>
    </location>
</feature>
<keyword evidence="1" id="KW-0472">Membrane</keyword>
<reference evidence="2 3" key="1">
    <citation type="journal article" date="2005" name="Genome Res.">
        <title>Living with two extremes: conclusions from the genome sequence of Natronomonas pharaonis.</title>
        <authorList>
            <person name="Falb M."/>
            <person name="Pfeiffer F."/>
            <person name="Palm P."/>
            <person name="Rodewald K."/>
            <person name="Hickmann V."/>
            <person name="Tittor J."/>
            <person name="Oesterhelt D."/>
        </authorList>
    </citation>
    <scope>NUCLEOTIDE SEQUENCE [LARGE SCALE GENOMIC DNA]</scope>
    <source>
        <strain evidence="3">ATCC 35678 / DSM 2160 / CIP 103997 / JCM 8858 / NBRC 14720 / NCIMB 2260 / Gabara</strain>
    </source>
</reference>
<dbReference type="AlphaFoldDB" id="A0A1U7EZQ5"/>
<sequence>MRLRDPKEMLLIMAKITLALVGAIVMTALAILVLPFSDFSPQTPGRVVQVGVFYAAWALLIFRLVFGEYIPREAFKTSES</sequence>
<evidence type="ECO:0000256" key="1">
    <source>
        <dbReference type="SAM" id="Phobius"/>
    </source>
</evidence>
<proteinExistence type="predicted"/>
<dbReference type="EnsemblBacteria" id="CDN71457">
    <property type="protein sequence ID" value="CDN71457"/>
    <property type="gene ID" value="NP_3615D"/>
</dbReference>
<dbReference type="Proteomes" id="UP000002698">
    <property type="component" value="Chromosome"/>
</dbReference>
<evidence type="ECO:0000313" key="2">
    <source>
        <dbReference type="EMBL" id="CDN71457.1"/>
    </source>
</evidence>
<feature type="transmembrane region" description="Helical" evidence="1">
    <location>
        <begin position="12"/>
        <end position="35"/>
    </location>
</feature>
<protein>
    <submittedName>
        <fullName evidence="2">Uncharacterized protein</fullName>
    </submittedName>
</protein>
<dbReference type="KEGG" id="nph:NP_3615D"/>
<dbReference type="EMBL" id="CR936257">
    <property type="protein sequence ID" value="CDN71457.1"/>
    <property type="molecule type" value="Genomic_DNA"/>
</dbReference>
<name>A0A1U7EZQ5_NATPD</name>
<keyword evidence="1" id="KW-1133">Transmembrane helix</keyword>